<organism evidence="1 2">
    <name type="scientific">Larsenimonas suaedae</name>
    <dbReference type="NCBI Taxonomy" id="1851019"/>
    <lineage>
        <taxon>Bacteria</taxon>
        <taxon>Pseudomonadati</taxon>
        <taxon>Pseudomonadota</taxon>
        <taxon>Gammaproteobacteria</taxon>
        <taxon>Oceanospirillales</taxon>
        <taxon>Halomonadaceae</taxon>
        <taxon>Larsenimonas</taxon>
    </lineage>
</organism>
<sequence length="330" mass="37069">MSERPASDIDAAAVCSLIEAVDKGFQRTPLVGVGEMHWCPEVLEQMFALIEAPAVQAHTQTVVVEFGSERHQDVLDRYLAGEALSDTALSLICEDTLHGVLWSPWVYQQFFEHVRRVNQTLPPSKRWRVLLAEAAFDWQTATETRWQAAMDERDARYADCVTRHVLARDDKALLIFGAMHLIKSTLPGACAPSMGTLLASQLTTLWPVIDGHTHVAADTMTTWPVGSVIVLDDAPAAGRWPFDRFARKGQSVGHTRNYCDMLWHAGAFTRKVCLPEGRLSDAGWLARTRARIETRSVERQRQLWQLFPEHVLNELGVEVAVRSFLESELN</sequence>
<comment type="caution">
    <text evidence="1">The sequence shown here is derived from an EMBL/GenBank/DDBJ whole genome shotgun (WGS) entry which is preliminary data.</text>
</comment>
<evidence type="ECO:0000313" key="2">
    <source>
        <dbReference type="Proteomes" id="UP001269375"/>
    </source>
</evidence>
<dbReference type="Proteomes" id="UP001269375">
    <property type="component" value="Unassembled WGS sequence"/>
</dbReference>
<reference evidence="1 2" key="1">
    <citation type="submission" date="2023-04" db="EMBL/GenBank/DDBJ databases">
        <title>A long-awaited taxogenomic arrangement of the family Halomonadaceae.</title>
        <authorList>
            <person name="De La Haba R."/>
            <person name="Chuvochina M."/>
            <person name="Wittouck S."/>
            <person name="Arahal D.R."/>
            <person name="Sanchez-Porro C."/>
            <person name="Hugenholtz P."/>
            <person name="Ventosa A."/>
        </authorList>
    </citation>
    <scope>NUCLEOTIDE SEQUENCE [LARGE SCALE GENOMIC DNA]</scope>
    <source>
        <strain evidence="1 2">DSM 22428</strain>
    </source>
</reference>
<dbReference type="Gene3D" id="3.40.50.11550">
    <property type="match status" value="1"/>
</dbReference>
<proteinExistence type="predicted"/>
<dbReference type="RefSeq" id="WP_251591156.1">
    <property type="nucleotide sequence ID" value="NZ_JAMLJI010000001.1"/>
</dbReference>
<gene>
    <name evidence="1" type="ORF">QC825_04845</name>
</gene>
<evidence type="ECO:0000313" key="1">
    <source>
        <dbReference type="EMBL" id="MDR5895404.1"/>
    </source>
</evidence>
<name>A0ABU1GTS6_9GAMM</name>
<accession>A0ABU1GTS6</accession>
<keyword evidence="2" id="KW-1185">Reference proteome</keyword>
<dbReference type="EMBL" id="JARWAO010000002">
    <property type="protein sequence ID" value="MDR5895404.1"/>
    <property type="molecule type" value="Genomic_DNA"/>
</dbReference>
<protein>
    <submittedName>
        <fullName evidence="1">Uncharacterized protein</fullName>
    </submittedName>
</protein>
<dbReference type="SUPFAM" id="SSF159501">
    <property type="entry name" value="EreA/ChaN-like"/>
    <property type="match status" value="1"/>
</dbReference>